<keyword evidence="9" id="KW-1185">Reference proteome</keyword>
<gene>
    <name evidence="8" type="ORF">C2845_PM04G18740</name>
</gene>
<dbReference type="PANTHER" id="PTHR42826">
    <property type="entry name" value="DICARBOXYLATE TRANSPORTER 2.1, CHLOROPLASTIC"/>
    <property type="match status" value="1"/>
</dbReference>
<evidence type="ECO:0000256" key="5">
    <source>
        <dbReference type="ARBA" id="ARBA00022989"/>
    </source>
</evidence>
<keyword evidence="4" id="KW-1001">Plastid inner membrane</keyword>
<organism evidence="8 9">
    <name type="scientific">Panicum miliaceum</name>
    <name type="common">Proso millet</name>
    <name type="synonym">Broomcorn millet</name>
    <dbReference type="NCBI Taxonomy" id="4540"/>
    <lineage>
        <taxon>Eukaryota</taxon>
        <taxon>Viridiplantae</taxon>
        <taxon>Streptophyta</taxon>
        <taxon>Embryophyta</taxon>
        <taxon>Tracheophyta</taxon>
        <taxon>Spermatophyta</taxon>
        <taxon>Magnoliopsida</taxon>
        <taxon>Liliopsida</taxon>
        <taxon>Poales</taxon>
        <taxon>Poaceae</taxon>
        <taxon>PACMAD clade</taxon>
        <taxon>Panicoideae</taxon>
        <taxon>Panicodae</taxon>
        <taxon>Paniceae</taxon>
        <taxon>Panicinae</taxon>
        <taxon>Panicum</taxon>
        <taxon>Panicum sect. Panicum</taxon>
    </lineage>
</organism>
<dbReference type="GO" id="GO:0009706">
    <property type="term" value="C:chloroplast inner membrane"/>
    <property type="evidence" value="ECO:0007669"/>
    <property type="project" value="UniProtKB-SubCell"/>
</dbReference>
<comment type="similarity">
    <text evidence="2">Belongs to the SLC13A/DASS transporter (TC 2.A.47) family. DIT1 subfamily.</text>
</comment>
<keyword evidence="5 7" id="KW-1133">Transmembrane helix</keyword>
<feature type="transmembrane region" description="Helical" evidence="7">
    <location>
        <begin position="188"/>
        <end position="212"/>
    </location>
</feature>
<keyword evidence="3 7" id="KW-0812">Transmembrane</keyword>
<evidence type="ECO:0000256" key="2">
    <source>
        <dbReference type="ARBA" id="ARBA00007349"/>
    </source>
</evidence>
<feature type="transmembrane region" description="Helical" evidence="7">
    <location>
        <begin position="224"/>
        <end position="245"/>
    </location>
</feature>
<evidence type="ECO:0000256" key="7">
    <source>
        <dbReference type="SAM" id="Phobius"/>
    </source>
</evidence>
<keyword evidence="6 7" id="KW-0472">Membrane</keyword>
<dbReference type="Proteomes" id="UP000275267">
    <property type="component" value="Unassembled WGS sequence"/>
</dbReference>
<evidence type="ECO:0000256" key="6">
    <source>
        <dbReference type="ARBA" id="ARBA00023136"/>
    </source>
</evidence>
<sequence length="337" mass="36134">MPSTTARAGGVFLPIIKSLSLSAESKPNHPSSRKLGSYLVMTQFQAAGSSSALFLTAAAQNLLCLKLAEELGVIITNPWVSWFKAASLPAIVSLLATPYLLYKIFPPETKDTPNAPALAAEKLKLMGPVTKNEWVMVGTMILAVSLWVFGHAIGVSSVVAAMLGLSILLLLGVLDWDDCLNEKSAWDTLAWFAVLVGMAAQLTNLGIVSWMSSCVAKLLQSFSLRLPAAFCVLEASYFLIHYLFASQTGHVGALYSAFLAMHVAAGLPRALSAFALAFNTNLFGALTHYSSGQAAVYFGAGYLELPDVFRVGFVTALVNTLIWGVVASIWWKFLGLY</sequence>
<feature type="transmembrane region" description="Helical" evidence="7">
    <location>
        <begin position="134"/>
        <end position="153"/>
    </location>
</feature>
<protein>
    <submittedName>
        <fullName evidence="8">2-oxoglutarate/malate translocator</fullName>
    </submittedName>
</protein>
<dbReference type="InterPro" id="IPR030676">
    <property type="entry name" value="CitT-rel"/>
</dbReference>
<dbReference type="Pfam" id="PF00939">
    <property type="entry name" value="Na_sulph_symp"/>
    <property type="match status" value="1"/>
</dbReference>
<feature type="transmembrane region" description="Helical" evidence="7">
    <location>
        <begin position="257"/>
        <end position="278"/>
    </location>
</feature>
<feature type="transmembrane region" description="Helical" evidence="7">
    <location>
        <begin position="159"/>
        <end position="176"/>
    </location>
</feature>
<dbReference type="InterPro" id="IPR001898">
    <property type="entry name" value="SLC13A/DASS"/>
</dbReference>
<comment type="subcellular location">
    <subcellularLocation>
        <location evidence="1">Plastid</location>
        <location evidence="1">Chloroplast inner membrane</location>
        <topology evidence="1">Multi-pass membrane protein</topology>
    </subcellularLocation>
</comment>
<proteinExistence type="inferred from homology"/>
<dbReference type="EMBL" id="PQIB02000011">
    <property type="protein sequence ID" value="RLM85663.1"/>
    <property type="molecule type" value="Genomic_DNA"/>
</dbReference>
<evidence type="ECO:0000256" key="3">
    <source>
        <dbReference type="ARBA" id="ARBA00022692"/>
    </source>
</evidence>
<comment type="caution">
    <text evidence="8">The sequence shown here is derived from an EMBL/GenBank/DDBJ whole genome shotgun (WGS) entry which is preliminary data.</text>
</comment>
<name>A0A3L6QPK1_PANMI</name>
<evidence type="ECO:0000256" key="4">
    <source>
        <dbReference type="ARBA" id="ARBA00022780"/>
    </source>
</evidence>
<feature type="transmembrane region" description="Helical" evidence="7">
    <location>
        <begin position="308"/>
        <end position="331"/>
    </location>
</feature>
<dbReference type="STRING" id="4540.A0A3L6QPK1"/>
<dbReference type="AlphaFoldDB" id="A0A3L6QPK1"/>
<dbReference type="OrthoDB" id="1695362at2759"/>
<keyword evidence="4" id="KW-0934">Plastid</keyword>
<evidence type="ECO:0000313" key="8">
    <source>
        <dbReference type="EMBL" id="RLM85663.1"/>
    </source>
</evidence>
<dbReference type="GO" id="GO:0015140">
    <property type="term" value="F:malate transmembrane transporter activity"/>
    <property type="evidence" value="ECO:0007669"/>
    <property type="project" value="UniProtKB-ARBA"/>
</dbReference>
<evidence type="ECO:0000256" key="1">
    <source>
        <dbReference type="ARBA" id="ARBA00004478"/>
    </source>
</evidence>
<accession>A0A3L6QPK1</accession>
<dbReference type="NCBIfam" id="TIGR00785">
    <property type="entry name" value="dass"/>
    <property type="match status" value="1"/>
</dbReference>
<evidence type="ECO:0000313" key="9">
    <source>
        <dbReference type="Proteomes" id="UP000275267"/>
    </source>
</evidence>
<feature type="transmembrane region" description="Helical" evidence="7">
    <location>
        <begin position="79"/>
        <end position="102"/>
    </location>
</feature>
<reference evidence="9" key="1">
    <citation type="journal article" date="2019" name="Nat. Commun.">
        <title>The genome of broomcorn millet.</title>
        <authorList>
            <person name="Zou C."/>
            <person name="Miki D."/>
            <person name="Li D."/>
            <person name="Tang Q."/>
            <person name="Xiao L."/>
            <person name="Rajput S."/>
            <person name="Deng P."/>
            <person name="Jia W."/>
            <person name="Huang R."/>
            <person name="Zhang M."/>
            <person name="Sun Y."/>
            <person name="Hu J."/>
            <person name="Fu X."/>
            <person name="Schnable P.S."/>
            <person name="Li F."/>
            <person name="Zhang H."/>
            <person name="Feng B."/>
            <person name="Zhu X."/>
            <person name="Liu R."/>
            <person name="Schnable J.C."/>
            <person name="Zhu J.-K."/>
            <person name="Zhang H."/>
        </authorList>
    </citation>
    <scope>NUCLEOTIDE SEQUENCE [LARGE SCALE GENOMIC DNA]</scope>
</reference>